<dbReference type="Gene3D" id="1.10.3720.10">
    <property type="entry name" value="MetI-like"/>
    <property type="match status" value="1"/>
</dbReference>
<keyword evidence="2 7" id="KW-0813">Transport</keyword>
<reference evidence="9 10" key="1">
    <citation type="submission" date="2019-01" db="EMBL/GenBank/DDBJ databases">
        <title>Ktedonosporobacter rubrisoli SCAWS-G2.</title>
        <authorList>
            <person name="Huang Y."/>
            <person name="Yan B."/>
        </authorList>
    </citation>
    <scope>NUCLEOTIDE SEQUENCE [LARGE SCALE GENOMIC DNA]</scope>
    <source>
        <strain evidence="9 10">SCAWS-G2</strain>
    </source>
</reference>
<feature type="transmembrane region" description="Helical" evidence="7">
    <location>
        <begin position="92"/>
        <end position="118"/>
    </location>
</feature>
<dbReference type="AlphaFoldDB" id="A0A4P6K4D2"/>
<dbReference type="PANTHER" id="PTHR30151">
    <property type="entry name" value="ALKANE SULFONATE ABC TRANSPORTER-RELATED, MEMBRANE SUBUNIT"/>
    <property type="match status" value="1"/>
</dbReference>
<dbReference type="Pfam" id="PF00528">
    <property type="entry name" value="BPD_transp_1"/>
    <property type="match status" value="1"/>
</dbReference>
<evidence type="ECO:0000313" key="10">
    <source>
        <dbReference type="Proteomes" id="UP000290365"/>
    </source>
</evidence>
<dbReference type="OrthoDB" id="9804353at2"/>
<comment type="similarity">
    <text evidence="7">Belongs to the binding-protein-dependent transport system permease family.</text>
</comment>
<dbReference type="RefSeq" id="WP_129893891.1">
    <property type="nucleotide sequence ID" value="NZ_CP035758.1"/>
</dbReference>
<dbReference type="EMBL" id="CP035758">
    <property type="protein sequence ID" value="QBD82822.1"/>
    <property type="molecule type" value="Genomic_DNA"/>
</dbReference>
<feature type="transmembrane region" description="Helical" evidence="7">
    <location>
        <begin position="35"/>
        <end position="54"/>
    </location>
</feature>
<dbReference type="PANTHER" id="PTHR30151:SF20">
    <property type="entry name" value="ABC TRANSPORTER PERMEASE PROTEIN HI_0355-RELATED"/>
    <property type="match status" value="1"/>
</dbReference>
<evidence type="ECO:0000256" key="4">
    <source>
        <dbReference type="ARBA" id="ARBA00022692"/>
    </source>
</evidence>
<evidence type="ECO:0000313" key="9">
    <source>
        <dbReference type="EMBL" id="QBD82822.1"/>
    </source>
</evidence>
<protein>
    <submittedName>
        <fullName evidence="9">ABC transporter permease</fullName>
    </submittedName>
</protein>
<evidence type="ECO:0000256" key="3">
    <source>
        <dbReference type="ARBA" id="ARBA00022475"/>
    </source>
</evidence>
<keyword evidence="3" id="KW-1003">Cell membrane</keyword>
<keyword evidence="5 7" id="KW-1133">Transmembrane helix</keyword>
<organism evidence="9 10">
    <name type="scientific">Ktedonosporobacter rubrisoli</name>
    <dbReference type="NCBI Taxonomy" id="2509675"/>
    <lineage>
        <taxon>Bacteria</taxon>
        <taxon>Bacillati</taxon>
        <taxon>Chloroflexota</taxon>
        <taxon>Ktedonobacteria</taxon>
        <taxon>Ktedonobacterales</taxon>
        <taxon>Ktedonosporobacteraceae</taxon>
        <taxon>Ktedonosporobacter</taxon>
    </lineage>
</organism>
<evidence type="ECO:0000256" key="2">
    <source>
        <dbReference type="ARBA" id="ARBA00022448"/>
    </source>
</evidence>
<dbReference type="PROSITE" id="PS50928">
    <property type="entry name" value="ABC_TM1"/>
    <property type="match status" value="1"/>
</dbReference>
<evidence type="ECO:0000256" key="7">
    <source>
        <dbReference type="RuleBase" id="RU363032"/>
    </source>
</evidence>
<feature type="domain" description="ABC transmembrane type-1" evidence="8">
    <location>
        <begin position="58"/>
        <end position="238"/>
    </location>
</feature>
<feature type="transmembrane region" description="Helical" evidence="7">
    <location>
        <begin position="6"/>
        <end position="23"/>
    </location>
</feature>
<dbReference type="GO" id="GO:0005886">
    <property type="term" value="C:plasma membrane"/>
    <property type="evidence" value="ECO:0007669"/>
    <property type="project" value="UniProtKB-SubCell"/>
</dbReference>
<keyword evidence="10" id="KW-1185">Reference proteome</keyword>
<evidence type="ECO:0000259" key="8">
    <source>
        <dbReference type="PROSITE" id="PS50928"/>
    </source>
</evidence>
<evidence type="ECO:0000256" key="5">
    <source>
        <dbReference type="ARBA" id="ARBA00022989"/>
    </source>
</evidence>
<feature type="transmembrane region" description="Helical" evidence="7">
    <location>
        <begin position="219"/>
        <end position="246"/>
    </location>
</feature>
<dbReference type="KEGG" id="kbs:EPA93_45420"/>
<evidence type="ECO:0000256" key="1">
    <source>
        <dbReference type="ARBA" id="ARBA00004651"/>
    </source>
</evidence>
<gene>
    <name evidence="9" type="ORF">EPA93_45420</name>
</gene>
<feature type="transmembrane region" description="Helical" evidence="7">
    <location>
        <begin position="66"/>
        <end position="85"/>
    </location>
</feature>
<dbReference type="GO" id="GO:0055085">
    <property type="term" value="P:transmembrane transport"/>
    <property type="evidence" value="ECO:0007669"/>
    <property type="project" value="InterPro"/>
</dbReference>
<dbReference type="Proteomes" id="UP000290365">
    <property type="component" value="Chromosome"/>
</dbReference>
<keyword evidence="6 7" id="KW-0472">Membrane</keyword>
<sequence length="252" mass="27323">MKPSPLARNVPAFLLALLLLLLWEGYVRLRQVSSLILPTPDAILAALLANWDILLGHTIQTTLETVIGILVAVALGLALALWLDLAPACRRAVYPLLIVSQTIPMIALAPLLLLWFGFGFLPKLLVVVLYCFFPIIVACLDGLESTPPELMRLLKSMHATRWQTLWLVRLPGAMPSFFSGLRIAATYSVTAAIFGEYVGAFQGLGIYMQTSANAHATVLVFAALVVTAVLSLLLFGLASLLAHLALPWQAKT</sequence>
<evidence type="ECO:0000256" key="6">
    <source>
        <dbReference type="ARBA" id="ARBA00023136"/>
    </source>
</evidence>
<dbReference type="SUPFAM" id="SSF161098">
    <property type="entry name" value="MetI-like"/>
    <property type="match status" value="1"/>
</dbReference>
<name>A0A4P6K4D2_KTERU</name>
<feature type="transmembrane region" description="Helical" evidence="7">
    <location>
        <begin position="187"/>
        <end position="207"/>
    </location>
</feature>
<dbReference type="InterPro" id="IPR000515">
    <property type="entry name" value="MetI-like"/>
</dbReference>
<dbReference type="CDD" id="cd06261">
    <property type="entry name" value="TM_PBP2"/>
    <property type="match status" value="1"/>
</dbReference>
<comment type="subcellular location">
    <subcellularLocation>
        <location evidence="1 7">Cell membrane</location>
        <topology evidence="1 7">Multi-pass membrane protein</topology>
    </subcellularLocation>
</comment>
<dbReference type="InterPro" id="IPR035906">
    <property type="entry name" value="MetI-like_sf"/>
</dbReference>
<keyword evidence="4 7" id="KW-0812">Transmembrane</keyword>
<accession>A0A4P6K4D2</accession>
<proteinExistence type="inferred from homology"/>